<evidence type="ECO:0000259" key="1">
    <source>
        <dbReference type="Pfam" id="PF01593"/>
    </source>
</evidence>
<keyword evidence="3" id="KW-1185">Reference proteome</keyword>
<dbReference type="InterPro" id="IPR036188">
    <property type="entry name" value="FAD/NAD-bd_sf"/>
</dbReference>
<dbReference type="Pfam" id="PF01593">
    <property type="entry name" value="Amino_oxidase"/>
    <property type="match status" value="1"/>
</dbReference>
<protein>
    <submittedName>
        <fullName evidence="2">Monoamine oxidase</fullName>
    </submittedName>
</protein>
<dbReference type="RefSeq" id="WP_253778093.1">
    <property type="nucleotide sequence ID" value="NZ_BAAAVE010000047.1"/>
</dbReference>
<evidence type="ECO:0000313" key="2">
    <source>
        <dbReference type="EMBL" id="MCP2351624.1"/>
    </source>
</evidence>
<reference evidence="2 3" key="1">
    <citation type="submission" date="2022-06" db="EMBL/GenBank/DDBJ databases">
        <title>Sequencing the genomes of 1000 actinobacteria strains.</title>
        <authorList>
            <person name="Klenk H.-P."/>
        </authorList>
    </citation>
    <scope>NUCLEOTIDE SEQUENCE [LARGE SCALE GENOMIC DNA]</scope>
    <source>
        <strain evidence="2 3">DSM 44170</strain>
    </source>
</reference>
<dbReference type="Proteomes" id="UP001320766">
    <property type="component" value="Unassembled WGS sequence"/>
</dbReference>
<feature type="domain" description="Amine oxidase" evidence="1">
    <location>
        <begin position="18"/>
        <end position="406"/>
    </location>
</feature>
<dbReference type="PROSITE" id="PS51257">
    <property type="entry name" value="PROKAR_LIPOPROTEIN"/>
    <property type="match status" value="1"/>
</dbReference>
<accession>A0ABT1KDD7</accession>
<dbReference type="EMBL" id="JAMZEC010000001">
    <property type="protein sequence ID" value="MCP2351624.1"/>
    <property type="molecule type" value="Genomic_DNA"/>
</dbReference>
<gene>
    <name evidence="2" type="ORF">HD595_007746</name>
</gene>
<organism evidence="2 3">
    <name type="scientific">Nonomuraea roseoviolacea subsp. carminata</name>
    <dbReference type="NCBI Taxonomy" id="160689"/>
    <lineage>
        <taxon>Bacteria</taxon>
        <taxon>Bacillati</taxon>
        <taxon>Actinomycetota</taxon>
        <taxon>Actinomycetes</taxon>
        <taxon>Streptosporangiales</taxon>
        <taxon>Streptosporangiaceae</taxon>
        <taxon>Nonomuraea</taxon>
    </lineage>
</organism>
<name>A0ABT1KDD7_9ACTN</name>
<dbReference type="InterPro" id="IPR002937">
    <property type="entry name" value="Amino_oxidase"/>
</dbReference>
<sequence>MDRSRGTRDAVIVVGAGMAGLACAVRLHEAGVPVRVLEASDGVGGRVRTDVVAGFRLDRGYQVFNTAYPEARRVLDIDALDLRPFASGLIVQGTTARARVMLPWRHPRHALSGLLAGLGTLRDNAVLSAITARDLALPGSRLRGGRERRTDEELRAWGMSPKMIDCLIRPFLAGVLLERDLETSSRVFHLFWRSFARGTIGLPALGMGQIPRQLADRLPPGAVTLGARVSEVAADGVRLADGTTIEGSAVVVAADPATAGDLLSGIEVPPMRAVTTFYHVAPRSPLREPIQIIDATGAITDTLVVTDAAPDYSPDGRALVSTSVLGLETDEGPVRRRLTEIYGSTSGWEHLATYPVPAALPAMPPPHPLRKPVRLRAGLYVCGDHRDTGSLQGALVSGRRAAQAVLADLRPRRAGSRRPAHDQAAR</sequence>
<comment type="caution">
    <text evidence="2">The sequence shown here is derived from an EMBL/GenBank/DDBJ whole genome shotgun (WGS) entry which is preliminary data.</text>
</comment>
<dbReference type="Gene3D" id="3.50.50.60">
    <property type="entry name" value="FAD/NAD(P)-binding domain"/>
    <property type="match status" value="2"/>
</dbReference>
<evidence type="ECO:0000313" key="3">
    <source>
        <dbReference type="Proteomes" id="UP001320766"/>
    </source>
</evidence>
<dbReference type="PANTHER" id="PTHR42841">
    <property type="entry name" value="AMINE OXIDASE"/>
    <property type="match status" value="1"/>
</dbReference>
<dbReference type="SUPFAM" id="SSF51905">
    <property type="entry name" value="FAD/NAD(P)-binding domain"/>
    <property type="match status" value="1"/>
</dbReference>
<proteinExistence type="predicted"/>